<dbReference type="Proteomes" id="UP000473525">
    <property type="component" value="Unassembled WGS sequence"/>
</dbReference>
<dbReference type="InterPro" id="IPR013783">
    <property type="entry name" value="Ig-like_fold"/>
</dbReference>
<dbReference type="InterPro" id="IPR032109">
    <property type="entry name" value="Big_3_5"/>
</dbReference>
<evidence type="ECO:0000259" key="2">
    <source>
        <dbReference type="Pfam" id="PF16640"/>
    </source>
</evidence>
<evidence type="ECO:0000256" key="1">
    <source>
        <dbReference type="SAM" id="SignalP"/>
    </source>
</evidence>
<name>A0A6L6XLN5_9ACTN</name>
<comment type="caution">
    <text evidence="3">The sequence shown here is derived from an EMBL/GenBank/DDBJ whole genome shotgun (WGS) entry which is preliminary data.</text>
</comment>
<feature type="domain" description="Bacterial Ig-like" evidence="2">
    <location>
        <begin position="431"/>
        <end position="513"/>
    </location>
</feature>
<dbReference type="Pfam" id="PF16640">
    <property type="entry name" value="Big_3_5"/>
    <property type="match status" value="1"/>
</dbReference>
<keyword evidence="4" id="KW-1185">Reference proteome</keyword>
<dbReference type="PANTHER" id="PTHR34677">
    <property type="match status" value="1"/>
</dbReference>
<dbReference type="InterPro" id="IPR035986">
    <property type="entry name" value="PKD_dom_sf"/>
</dbReference>
<organism evidence="3 4">
    <name type="scientific">Nocardioides agri</name>
    <dbReference type="NCBI Taxonomy" id="2682843"/>
    <lineage>
        <taxon>Bacteria</taxon>
        <taxon>Bacillati</taxon>
        <taxon>Actinomycetota</taxon>
        <taxon>Actinomycetes</taxon>
        <taxon>Propionibacteriales</taxon>
        <taxon>Nocardioidaceae</taxon>
        <taxon>Nocardioides</taxon>
    </lineage>
</organism>
<dbReference type="GO" id="GO:0005975">
    <property type="term" value="P:carbohydrate metabolic process"/>
    <property type="evidence" value="ECO:0007669"/>
    <property type="project" value="UniProtKB-ARBA"/>
</dbReference>
<dbReference type="RefSeq" id="WP_157339919.1">
    <property type="nucleotide sequence ID" value="NZ_WSEK01000003.1"/>
</dbReference>
<dbReference type="PANTHER" id="PTHR34677:SF3">
    <property type="entry name" value="BACTERIAL IG-LIKE DOMAIN-CONTAINING PROTEIN"/>
    <property type="match status" value="1"/>
</dbReference>
<dbReference type="AlphaFoldDB" id="A0A6L6XLN5"/>
<protein>
    <recommendedName>
        <fullName evidence="2">Bacterial Ig-like domain-containing protein</fullName>
    </recommendedName>
</protein>
<proteinExistence type="predicted"/>
<evidence type="ECO:0000313" key="4">
    <source>
        <dbReference type="Proteomes" id="UP000473525"/>
    </source>
</evidence>
<evidence type="ECO:0000313" key="3">
    <source>
        <dbReference type="EMBL" id="MVQ47828.1"/>
    </source>
</evidence>
<reference evidence="3 4" key="1">
    <citation type="submission" date="2019-12" db="EMBL/GenBank/DDBJ databases">
        <authorList>
            <person name="Huq M.A."/>
        </authorList>
    </citation>
    <scope>NUCLEOTIDE SEQUENCE [LARGE SCALE GENOMIC DNA]</scope>
    <source>
        <strain evidence="3 4">MAH-18</strain>
    </source>
</reference>
<dbReference type="Gene3D" id="2.60.40.10">
    <property type="entry name" value="Immunoglobulins"/>
    <property type="match status" value="3"/>
</dbReference>
<dbReference type="SUPFAM" id="SSF49299">
    <property type="entry name" value="PKD domain"/>
    <property type="match status" value="1"/>
</dbReference>
<sequence length="516" mass="50915">MQLRRLVALVAAAVIVPLAAWSGQGPAAAQVSACPIEGCGGGDPEHTYTSQLTVSKVAGTVTSNAVGGHAISCGATCTVTDSQTTSDAERPTEGWPTYTLTASAGPAGYTPSWSPSSLGCGLAPTCQVTNDQASRTVTVGWVDTTAPTVTFAPPARVGPAGYSVSASGSDNSGVVASYRWTVDGVLQVPAGSTLSLSGWSHGGHTVAVRSVDASGNMSDPVTKVVTVDKAVAVGISPVAAFVAAPPVLQLTADADVVGLACRVDGGAFAPCASPWAPVLADGARTVEVRATDDVGNVATAARTFVVDSTAPALALTDAPAEGAVLAGGATSITVQQLEANPGTLACSVDGTPVGCAPGAPVSLSDLAGGAHTFVATATDQAGNVAALVRHFTVQAPAAPTPVTPVTPVTPAAPGADGGHAAAPTRAGLRGPARAAAGARVRFQVTVSAPSGSSLVPAGPVTWTVDGKRVCKTPLRDGKASCRTARLAPGRHVVVASYAGSDDFTAATVRTVVVARR</sequence>
<feature type="signal peptide" evidence="1">
    <location>
        <begin position="1"/>
        <end position="22"/>
    </location>
</feature>
<dbReference type="EMBL" id="WSEK01000003">
    <property type="protein sequence ID" value="MVQ47828.1"/>
    <property type="molecule type" value="Genomic_DNA"/>
</dbReference>
<feature type="chain" id="PRO_5038948726" description="Bacterial Ig-like domain-containing protein" evidence="1">
    <location>
        <begin position="23"/>
        <end position="516"/>
    </location>
</feature>
<gene>
    <name evidence="3" type="ORF">GON03_01450</name>
</gene>
<accession>A0A6L6XLN5</accession>
<keyword evidence="1" id="KW-0732">Signal</keyword>